<evidence type="ECO:0000256" key="2">
    <source>
        <dbReference type="ARBA" id="ARBA00022723"/>
    </source>
</evidence>
<dbReference type="InterPro" id="IPR007219">
    <property type="entry name" value="XnlR_reg_dom"/>
</dbReference>
<dbReference type="Proteomes" id="UP000799441">
    <property type="component" value="Unassembled WGS sequence"/>
</dbReference>
<feature type="domain" description="Zn(2)-C6 fungal-type" evidence="5">
    <location>
        <begin position="23"/>
        <end position="55"/>
    </location>
</feature>
<name>A0A9P4PZY0_9PEZI</name>
<dbReference type="InterPro" id="IPR050613">
    <property type="entry name" value="Sec_Metabolite_Reg"/>
</dbReference>
<dbReference type="SUPFAM" id="SSF57701">
    <property type="entry name" value="Zn2/Cys6 DNA-binding domain"/>
    <property type="match status" value="1"/>
</dbReference>
<evidence type="ECO:0000256" key="4">
    <source>
        <dbReference type="SAM" id="MobiDB-lite"/>
    </source>
</evidence>
<dbReference type="InterPro" id="IPR036864">
    <property type="entry name" value="Zn2-C6_fun-type_DNA-bd_sf"/>
</dbReference>
<dbReference type="PROSITE" id="PS50048">
    <property type="entry name" value="ZN2_CY6_FUNGAL_2"/>
    <property type="match status" value="1"/>
</dbReference>
<dbReference type="AlphaFoldDB" id="A0A9P4PZY0"/>
<dbReference type="CDD" id="cd00067">
    <property type="entry name" value="GAL4"/>
    <property type="match status" value="1"/>
</dbReference>
<organism evidence="6 7">
    <name type="scientific">Polychaeton citri CBS 116435</name>
    <dbReference type="NCBI Taxonomy" id="1314669"/>
    <lineage>
        <taxon>Eukaryota</taxon>
        <taxon>Fungi</taxon>
        <taxon>Dikarya</taxon>
        <taxon>Ascomycota</taxon>
        <taxon>Pezizomycotina</taxon>
        <taxon>Dothideomycetes</taxon>
        <taxon>Dothideomycetidae</taxon>
        <taxon>Capnodiales</taxon>
        <taxon>Capnodiaceae</taxon>
        <taxon>Polychaeton</taxon>
    </lineage>
</organism>
<evidence type="ECO:0000313" key="6">
    <source>
        <dbReference type="EMBL" id="KAF2715841.1"/>
    </source>
</evidence>
<dbReference type="GO" id="GO:0003677">
    <property type="term" value="F:DNA binding"/>
    <property type="evidence" value="ECO:0007669"/>
    <property type="project" value="InterPro"/>
</dbReference>
<feature type="compositionally biased region" description="Polar residues" evidence="4">
    <location>
        <begin position="64"/>
        <end position="76"/>
    </location>
</feature>
<evidence type="ECO:0000256" key="1">
    <source>
        <dbReference type="ARBA" id="ARBA00004123"/>
    </source>
</evidence>
<reference evidence="6" key="1">
    <citation type="journal article" date="2020" name="Stud. Mycol.">
        <title>101 Dothideomycetes genomes: a test case for predicting lifestyles and emergence of pathogens.</title>
        <authorList>
            <person name="Haridas S."/>
            <person name="Albert R."/>
            <person name="Binder M."/>
            <person name="Bloem J."/>
            <person name="Labutti K."/>
            <person name="Salamov A."/>
            <person name="Andreopoulos B."/>
            <person name="Baker S."/>
            <person name="Barry K."/>
            <person name="Bills G."/>
            <person name="Bluhm B."/>
            <person name="Cannon C."/>
            <person name="Castanera R."/>
            <person name="Culley D."/>
            <person name="Daum C."/>
            <person name="Ezra D."/>
            <person name="Gonzalez J."/>
            <person name="Henrissat B."/>
            <person name="Kuo A."/>
            <person name="Liang C."/>
            <person name="Lipzen A."/>
            <person name="Lutzoni F."/>
            <person name="Magnuson J."/>
            <person name="Mondo S."/>
            <person name="Nolan M."/>
            <person name="Ohm R."/>
            <person name="Pangilinan J."/>
            <person name="Park H.-J."/>
            <person name="Ramirez L."/>
            <person name="Alfaro M."/>
            <person name="Sun H."/>
            <person name="Tritt A."/>
            <person name="Yoshinaga Y."/>
            <person name="Zwiers L.-H."/>
            <person name="Turgeon B."/>
            <person name="Goodwin S."/>
            <person name="Spatafora J."/>
            <person name="Crous P."/>
            <person name="Grigoriev I."/>
        </authorList>
    </citation>
    <scope>NUCLEOTIDE SEQUENCE</scope>
    <source>
        <strain evidence="6">CBS 116435</strain>
    </source>
</reference>
<dbReference type="Gene3D" id="4.10.240.10">
    <property type="entry name" value="Zn(2)-C6 fungal-type DNA-binding domain"/>
    <property type="match status" value="1"/>
</dbReference>
<gene>
    <name evidence="6" type="ORF">K431DRAFT_324170</name>
</gene>
<protein>
    <recommendedName>
        <fullName evidence="5">Zn(2)-C6 fungal-type domain-containing protein</fullName>
    </recommendedName>
</protein>
<dbReference type="InterPro" id="IPR001138">
    <property type="entry name" value="Zn2Cys6_DnaBD"/>
</dbReference>
<dbReference type="GO" id="GO:0006351">
    <property type="term" value="P:DNA-templated transcription"/>
    <property type="evidence" value="ECO:0007669"/>
    <property type="project" value="InterPro"/>
</dbReference>
<dbReference type="Pfam" id="PF04082">
    <property type="entry name" value="Fungal_trans"/>
    <property type="match status" value="1"/>
</dbReference>
<proteinExistence type="predicted"/>
<keyword evidence="3" id="KW-0539">Nucleus</keyword>
<evidence type="ECO:0000256" key="3">
    <source>
        <dbReference type="ARBA" id="ARBA00023242"/>
    </source>
</evidence>
<feature type="compositionally biased region" description="Polar residues" evidence="4">
    <location>
        <begin position="126"/>
        <end position="135"/>
    </location>
</feature>
<dbReference type="CDD" id="cd12148">
    <property type="entry name" value="fungal_TF_MHR"/>
    <property type="match status" value="1"/>
</dbReference>
<sequence>MSADMQRTSSVVPSYRRNGKLFSCEPCRRGKLRCDHNSPICGRCTRRNKPDQCVYHPAPLTKPRLSSSGIGPQRTSAPPPERSPAHTPYPHRASEERHVGRFASPPATGGLHSRDFSFRPVNAANASHGTLNQSPVPVPVMAPTPGDDRRATSSASYASPESSSAMSFKDGRHGFLGPTSYSAVYTENDAKINALSPGEQAGDLEDTSHLPPVSPEKIQQGAELLALLRDMPIYERFMKRWFDICDGLMVPQPIHRIWIDEIWSTFGRLLAESKPEQLRWLSELVWRNTRRPFGMHGKMTAEEWAKSATGRNLRWEVVGNVLSMVGLIAANLSNWDAIFDSIRDSFIDRGTFVERMRKASEFCATFCYESEALNDLYLCFMYEELVLIECLKGDTHYAAWQRTGEMCDAVVALGLHQGNEPDADTPFFMAQLRKKIFAVVYGHDKILSTFLGRPPRLSYRYCKMEMPLDLSDKEVISEGPELEAALRSLNSKGWSTSGRINRLTWMRFWFQHSRLREDILEIALGSDEPQEVLQRAQSIRRRMDSLHDSCPDFIKIPPEQIVNQTDMQNVSSWNFARPDKPQSQLNAIYTLCIHGGFTHTEFLLQRAIVNRTRSDTKSLIPIARKLLSIVLLGQSKRDFFQNLQGDLVYILAMYGLPSAGVLAIELLKQEQTRQYTPDILPRSEVIQDLSVYISALATVHPGDGNYTICAQGRRALKRVLDQILAPSLPSIIAAPTDAPPALDDMGLDFPYSNDADFLSWLDNVEWDRNSAIEQATFHAGGQAT</sequence>
<dbReference type="GO" id="GO:0005634">
    <property type="term" value="C:nucleus"/>
    <property type="evidence" value="ECO:0007669"/>
    <property type="project" value="UniProtKB-SubCell"/>
</dbReference>
<dbReference type="SMART" id="SM00066">
    <property type="entry name" value="GAL4"/>
    <property type="match status" value="1"/>
</dbReference>
<keyword evidence="2" id="KW-0479">Metal-binding</keyword>
<feature type="region of interest" description="Disordered" evidence="4">
    <location>
        <begin position="126"/>
        <end position="171"/>
    </location>
</feature>
<dbReference type="PROSITE" id="PS00463">
    <property type="entry name" value="ZN2_CY6_FUNGAL_1"/>
    <property type="match status" value="1"/>
</dbReference>
<dbReference type="PANTHER" id="PTHR31001:SF40">
    <property type="entry name" value="ZN(II)2CYS6 TRANSCRIPTION FACTOR (EUROFUNG)"/>
    <property type="match status" value="1"/>
</dbReference>
<dbReference type="OrthoDB" id="4898680at2759"/>
<dbReference type="SMART" id="SM00906">
    <property type="entry name" value="Fungal_trans"/>
    <property type="match status" value="1"/>
</dbReference>
<dbReference type="GO" id="GO:0008270">
    <property type="term" value="F:zinc ion binding"/>
    <property type="evidence" value="ECO:0007669"/>
    <property type="project" value="InterPro"/>
</dbReference>
<comment type="subcellular location">
    <subcellularLocation>
        <location evidence="1">Nucleus</location>
    </subcellularLocation>
</comment>
<comment type="caution">
    <text evidence="6">The sequence shown here is derived from an EMBL/GenBank/DDBJ whole genome shotgun (WGS) entry which is preliminary data.</text>
</comment>
<evidence type="ECO:0000259" key="5">
    <source>
        <dbReference type="PROSITE" id="PS50048"/>
    </source>
</evidence>
<feature type="compositionally biased region" description="Low complexity" evidence="4">
    <location>
        <begin position="152"/>
        <end position="167"/>
    </location>
</feature>
<dbReference type="Pfam" id="PF00172">
    <property type="entry name" value="Zn_clus"/>
    <property type="match status" value="1"/>
</dbReference>
<feature type="region of interest" description="Disordered" evidence="4">
    <location>
        <begin position="47"/>
        <end position="97"/>
    </location>
</feature>
<keyword evidence="7" id="KW-1185">Reference proteome</keyword>
<dbReference type="GO" id="GO:0000981">
    <property type="term" value="F:DNA-binding transcription factor activity, RNA polymerase II-specific"/>
    <property type="evidence" value="ECO:0007669"/>
    <property type="project" value="InterPro"/>
</dbReference>
<dbReference type="PANTHER" id="PTHR31001">
    <property type="entry name" value="UNCHARACTERIZED TRANSCRIPTIONAL REGULATORY PROTEIN"/>
    <property type="match status" value="1"/>
</dbReference>
<accession>A0A9P4PZY0</accession>
<evidence type="ECO:0000313" key="7">
    <source>
        <dbReference type="Proteomes" id="UP000799441"/>
    </source>
</evidence>
<dbReference type="EMBL" id="MU003987">
    <property type="protein sequence ID" value="KAF2715841.1"/>
    <property type="molecule type" value="Genomic_DNA"/>
</dbReference>